<organism evidence="1 2">
    <name type="scientific">Shewanella psychrophila</name>
    <dbReference type="NCBI Taxonomy" id="225848"/>
    <lineage>
        <taxon>Bacteria</taxon>
        <taxon>Pseudomonadati</taxon>
        <taxon>Pseudomonadota</taxon>
        <taxon>Gammaproteobacteria</taxon>
        <taxon>Alteromonadales</taxon>
        <taxon>Shewanellaceae</taxon>
        <taxon>Shewanella</taxon>
    </lineage>
</organism>
<reference evidence="1 2" key="1">
    <citation type="submission" date="2016-03" db="EMBL/GenBank/DDBJ databases">
        <title>Complete genome sequence of Shewanella psychrophila WP2, a deep sea bacterium isolated from west Pacific sediment.</title>
        <authorList>
            <person name="Xu G."/>
            <person name="Jian H."/>
        </authorList>
    </citation>
    <scope>NUCLEOTIDE SEQUENCE [LARGE SCALE GENOMIC DNA]</scope>
    <source>
        <strain evidence="1 2">WP2</strain>
    </source>
</reference>
<sequence>MHKFNFGCSVELLTNNIAQVTIEPGVEITLEMLGEFDEYMSQTFNHDYALLVNKQHRYTYSFEAQLCMASQENLKATAVVFYDENEAKLPPQFSQRRQIDELNIRLFSGINDGNKTAINWLEEQLSTEKQLELTS</sequence>
<keyword evidence="2" id="KW-1185">Reference proteome</keyword>
<dbReference type="RefSeq" id="WP_077753184.1">
    <property type="nucleotide sequence ID" value="NZ_CP014782.1"/>
</dbReference>
<name>A0A1S6HRD7_9GAMM</name>
<dbReference type="OrthoDB" id="1443546at2"/>
<dbReference type="Proteomes" id="UP000189545">
    <property type="component" value="Chromosome"/>
</dbReference>
<accession>A0A1S6HRD7</accession>
<protein>
    <submittedName>
        <fullName evidence="1">Uncharacterized protein</fullName>
    </submittedName>
</protein>
<gene>
    <name evidence="1" type="ORF">Sps_02943</name>
</gene>
<dbReference type="KEGG" id="spsw:Sps_02943"/>
<dbReference type="AlphaFoldDB" id="A0A1S6HRD7"/>
<proteinExistence type="predicted"/>
<evidence type="ECO:0000313" key="1">
    <source>
        <dbReference type="EMBL" id="AQS38090.1"/>
    </source>
</evidence>
<dbReference type="EMBL" id="CP014782">
    <property type="protein sequence ID" value="AQS38090.1"/>
    <property type="molecule type" value="Genomic_DNA"/>
</dbReference>
<evidence type="ECO:0000313" key="2">
    <source>
        <dbReference type="Proteomes" id="UP000189545"/>
    </source>
</evidence>